<feature type="transmembrane region" description="Helical" evidence="1">
    <location>
        <begin position="53"/>
        <end position="77"/>
    </location>
</feature>
<accession>A0A3N0BG83</accession>
<dbReference type="OrthoDB" id="1707305at2"/>
<sequence>MLLNYMKSEWYRIARSKEGYLLVGVLCALVLFANVLLAVMAGTPDFPYATARFSLSNVIGSLGALFLMAGLLVWLLFGDDRKNGTLKNEIAQGLARRDLFAGKCLVSIAWGLMGLAVILIVYVGSAALLLEGPVLEPATYLVKGVLSALPFTVACAVLAVAACIVSPKPANAFMIWLTVVCLIPMALDAVGRMIEPVAALAGWMPYNFFANEVLINMSGAAEFLWDTPQGLAKCLISGFAGIVAFAAAGMWRIGKTEL</sequence>
<proteinExistence type="predicted"/>
<feature type="transmembrane region" description="Helical" evidence="1">
    <location>
        <begin position="172"/>
        <end position="194"/>
    </location>
</feature>
<dbReference type="EMBL" id="QICD01000005">
    <property type="protein sequence ID" value="RNL46861.1"/>
    <property type="molecule type" value="Genomic_DNA"/>
</dbReference>
<comment type="caution">
    <text evidence="2">The sequence shown here is derived from an EMBL/GenBank/DDBJ whole genome shotgun (WGS) entry which is preliminary data.</text>
</comment>
<keyword evidence="1" id="KW-1133">Transmembrane helix</keyword>
<organism evidence="2 3">
    <name type="scientific">Paraeggerthella hongkongensis</name>
    <dbReference type="NCBI Taxonomy" id="230658"/>
    <lineage>
        <taxon>Bacteria</taxon>
        <taxon>Bacillati</taxon>
        <taxon>Actinomycetota</taxon>
        <taxon>Coriobacteriia</taxon>
        <taxon>Eggerthellales</taxon>
        <taxon>Eggerthellaceae</taxon>
        <taxon>Paraeggerthella</taxon>
    </lineage>
</organism>
<dbReference type="RefSeq" id="WP_123191694.1">
    <property type="nucleotide sequence ID" value="NZ_QICD01000005.1"/>
</dbReference>
<evidence type="ECO:0000313" key="3">
    <source>
        <dbReference type="Proteomes" id="UP000278632"/>
    </source>
</evidence>
<evidence type="ECO:0000313" key="2">
    <source>
        <dbReference type="EMBL" id="RNL46861.1"/>
    </source>
</evidence>
<keyword evidence="1" id="KW-0472">Membrane</keyword>
<name>A0A3N0BG83_9ACTN</name>
<protein>
    <submittedName>
        <fullName evidence="2">ABC transporter permease</fullName>
    </submittedName>
</protein>
<dbReference type="Proteomes" id="UP000278632">
    <property type="component" value="Unassembled WGS sequence"/>
</dbReference>
<dbReference type="Pfam" id="PF12730">
    <property type="entry name" value="ABC2_membrane_4"/>
    <property type="match status" value="1"/>
</dbReference>
<dbReference type="AlphaFoldDB" id="A0A3N0BG83"/>
<feature type="transmembrane region" description="Helical" evidence="1">
    <location>
        <begin position="230"/>
        <end position="251"/>
    </location>
</feature>
<keyword evidence="1" id="KW-0812">Transmembrane</keyword>
<gene>
    <name evidence="2" type="ORF">DMP08_04040</name>
</gene>
<feature type="transmembrane region" description="Helical" evidence="1">
    <location>
        <begin position="144"/>
        <end position="165"/>
    </location>
</feature>
<keyword evidence="3" id="KW-1185">Reference proteome</keyword>
<feature type="transmembrane region" description="Helical" evidence="1">
    <location>
        <begin position="104"/>
        <end position="124"/>
    </location>
</feature>
<evidence type="ECO:0000256" key="1">
    <source>
        <dbReference type="SAM" id="Phobius"/>
    </source>
</evidence>
<feature type="transmembrane region" description="Helical" evidence="1">
    <location>
        <begin position="20"/>
        <end position="41"/>
    </location>
</feature>
<reference evidence="3" key="1">
    <citation type="submission" date="2018-05" db="EMBL/GenBank/DDBJ databases">
        <title>Genome Sequencing of selected type strains of the family Eggerthellaceae.</title>
        <authorList>
            <person name="Danylec N."/>
            <person name="Stoll D.A."/>
            <person name="Doetsch A."/>
            <person name="Huch M."/>
        </authorList>
    </citation>
    <scope>NUCLEOTIDE SEQUENCE [LARGE SCALE GENOMIC DNA]</scope>
    <source>
        <strain evidence="3">DSM 16106</strain>
    </source>
</reference>